<dbReference type="Proteomes" id="UP000186309">
    <property type="component" value="Chromosome"/>
</dbReference>
<keyword evidence="3" id="KW-1185">Reference proteome</keyword>
<dbReference type="Gene3D" id="1.25.40.10">
    <property type="entry name" value="Tetratricopeptide repeat domain"/>
    <property type="match status" value="1"/>
</dbReference>
<dbReference type="InterPro" id="IPR012348">
    <property type="entry name" value="RNR-like"/>
</dbReference>
<protein>
    <recommendedName>
        <fullName evidence="4">YHS domain-containing protein</fullName>
    </recommendedName>
</protein>
<name>A0A1U7CMP6_9BACT</name>
<evidence type="ECO:0008006" key="4">
    <source>
        <dbReference type="Google" id="ProtNLM"/>
    </source>
</evidence>
<feature type="compositionally biased region" description="Basic and acidic residues" evidence="1">
    <location>
        <begin position="361"/>
        <end position="372"/>
    </location>
</feature>
<dbReference type="Gene3D" id="1.10.620.20">
    <property type="entry name" value="Ribonucleotide Reductase, subunit A"/>
    <property type="match status" value="1"/>
</dbReference>
<dbReference type="RefSeq" id="WP_076344653.1">
    <property type="nucleotide sequence ID" value="NZ_CP019082.1"/>
</dbReference>
<evidence type="ECO:0000313" key="3">
    <source>
        <dbReference type="Proteomes" id="UP000186309"/>
    </source>
</evidence>
<dbReference type="OrthoDB" id="281529at2"/>
<sequence length="372" mass="39543">MMRRRLRPPVPIASAFVVAVAGAVLFGIATVRGDGAAGREIPPPFAPFEYLVGSWKGQGVSREDPSQRFRGWPETHAWAWTFSGGKPIAMSVTFQGSKLLKAATLTFDASKDRYQLKAEAVAPAGATIVYEGGLDASRKLLTLERTGVKSGDPAERLTLRANSNFIRYTLIADRKPAGRVQYAPAIEVGLTKEGETFAAGAQAVERRKCVVTGGAATLTVSFQGREFPICCTGCRDEFLETPDKYIKKASLASEAAAKGMPAKPAAGPSRVRGADDAFAGDVEEPSSKPEKEKAKSKSMDKAEPDDDAPAPKPKPAAKSADRAAGLLKIAQNLEKAGKPAAALKNYRELVKSFPDAPAAKTAKERIKALADQ</sequence>
<dbReference type="GO" id="GO:0016491">
    <property type="term" value="F:oxidoreductase activity"/>
    <property type="evidence" value="ECO:0007669"/>
    <property type="project" value="InterPro"/>
</dbReference>
<feature type="region of interest" description="Disordered" evidence="1">
    <location>
        <begin position="279"/>
        <end position="323"/>
    </location>
</feature>
<dbReference type="EMBL" id="CP019082">
    <property type="protein sequence ID" value="APW60191.1"/>
    <property type="molecule type" value="Genomic_DNA"/>
</dbReference>
<evidence type="ECO:0000313" key="2">
    <source>
        <dbReference type="EMBL" id="APW60191.1"/>
    </source>
</evidence>
<reference evidence="3" key="1">
    <citation type="submission" date="2016-12" db="EMBL/GenBank/DDBJ databases">
        <title>Comparative genomics of four Isosphaeraceae planctomycetes: a common pool of plasmids and glycoside hydrolase genes.</title>
        <authorList>
            <person name="Ivanova A."/>
        </authorList>
    </citation>
    <scope>NUCLEOTIDE SEQUENCE [LARGE SCALE GENOMIC DNA]</scope>
    <source>
        <strain evidence="3">PX4</strain>
    </source>
</reference>
<accession>A0A1U7CMP6</accession>
<dbReference type="InterPro" id="IPR011990">
    <property type="entry name" value="TPR-like_helical_dom_sf"/>
</dbReference>
<dbReference type="KEGG" id="pbor:BSF38_01657"/>
<proteinExistence type="predicted"/>
<dbReference type="AlphaFoldDB" id="A0A1U7CMP6"/>
<gene>
    <name evidence="2" type="ORF">BSF38_01657</name>
</gene>
<feature type="region of interest" description="Disordered" evidence="1">
    <location>
        <begin position="353"/>
        <end position="372"/>
    </location>
</feature>
<organism evidence="2 3">
    <name type="scientific">Paludisphaera borealis</name>
    <dbReference type="NCBI Taxonomy" id="1387353"/>
    <lineage>
        <taxon>Bacteria</taxon>
        <taxon>Pseudomonadati</taxon>
        <taxon>Planctomycetota</taxon>
        <taxon>Planctomycetia</taxon>
        <taxon>Isosphaerales</taxon>
        <taxon>Isosphaeraceae</taxon>
        <taxon>Paludisphaera</taxon>
    </lineage>
</organism>
<evidence type="ECO:0000256" key="1">
    <source>
        <dbReference type="SAM" id="MobiDB-lite"/>
    </source>
</evidence>
<dbReference type="STRING" id="1387353.BSF38_01657"/>
<feature type="compositionally biased region" description="Basic and acidic residues" evidence="1">
    <location>
        <begin position="285"/>
        <end position="302"/>
    </location>
</feature>